<evidence type="ECO:0008006" key="3">
    <source>
        <dbReference type="Google" id="ProtNLM"/>
    </source>
</evidence>
<accession>A0ABU9BZA9</accession>
<proteinExistence type="predicted"/>
<dbReference type="Pfam" id="PF22491">
    <property type="entry name" value="DUF6988"/>
    <property type="match status" value="1"/>
</dbReference>
<dbReference type="RefSeq" id="WP_341428613.1">
    <property type="nucleotide sequence ID" value="NZ_JBBUTG010000026.1"/>
</dbReference>
<evidence type="ECO:0000313" key="2">
    <source>
        <dbReference type="Proteomes" id="UP001371218"/>
    </source>
</evidence>
<name>A0ABU9BZA9_9BURK</name>
<gene>
    <name evidence="1" type="ORF">AACH06_25445</name>
</gene>
<dbReference type="InterPro" id="IPR054257">
    <property type="entry name" value="DUF6988"/>
</dbReference>
<dbReference type="Proteomes" id="UP001371218">
    <property type="component" value="Unassembled WGS sequence"/>
</dbReference>
<reference evidence="1 2" key="1">
    <citation type="submission" date="2024-04" db="EMBL/GenBank/DDBJ databases">
        <title>Novel species of the genus Ideonella isolated from streams.</title>
        <authorList>
            <person name="Lu H."/>
        </authorList>
    </citation>
    <scope>NUCLEOTIDE SEQUENCE [LARGE SCALE GENOMIC DNA]</scope>
    <source>
        <strain evidence="1 2">DXS29W</strain>
    </source>
</reference>
<evidence type="ECO:0000313" key="1">
    <source>
        <dbReference type="EMBL" id="MEK8034185.1"/>
    </source>
</evidence>
<protein>
    <recommendedName>
        <fullName evidence="3">HEPN domain-containing protein</fullName>
    </recommendedName>
</protein>
<comment type="caution">
    <text evidence="1">The sequence shown here is derived from an EMBL/GenBank/DDBJ whole genome shotgun (WGS) entry which is preliminary data.</text>
</comment>
<organism evidence="1 2">
    <name type="scientific">Ideonella lacteola</name>
    <dbReference type="NCBI Taxonomy" id="2984193"/>
    <lineage>
        <taxon>Bacteria</taxon>
        <taxon>Pseudomonadati</taxon>
        <taxon>Pseudomonadota</taxon>
        <taxon>Betaproteobacteria</taxon>
        <taxon>Burkholderiales</taxon>
        <taxon>Sphaerotilaceae</taxon>
        <taxon>Ideonella</taxon>
    </lineage>
</organism>
<sequence>MTYDEALAVARRDAHALAERLLGQQLKSDRRSRVALSCFAIAQQHHSSIIVLLSHPSPLQASAFALLRPLAEAIFRGLWVAHCASEEKAENLHTGAKKQIDMATIVRELIEAGGKAGDHPDFYRRVWPHLSAFTHSYEASLDPWLQGQDVEANFEDGDLMSLLKRTHLMCQCIEAGVLSMRADPSET</sequence>
<dbReference type="EMBL" id="JBBUTG010000026">
    <property type="protein sequence ID" value="MEK8034185.1"/>
    <property type="molecule type" value="Genomic_DNA"/>
</dbReference>
<keyword evidence="2" id="KW-1185">Reference proteome</keyword>